<feature type="binding site" evidence="10">
    <location>
        <begin position="289"/>
        <end position="291"/>
    </location>
    <ligand>
        <name>ATP</name>
        <dbReference type="ChEBI" id="CHEBI:30616"/>
    </ligand>
</feature>
<dbReference type="Pfam" id="PF00587">
    <property type="entry name" value="tRNA-synt_2b"/>
    <property type="match status" value="1"/>
</dbReference>
<reference evidence="13 14" key="1">
    <citation type="submission" date="2020-08" db="EMBL/GenBank/DDBJ databases">
        <title>Genomic Encyclopedia of Type Strains, Phase IV (KMG-IV): sequencing the most valuable type-strain genomes for metagenomic binning, comparative biology and taxonomic classification.</title>
        <authorList>
            <person name="Goeker M."/>
        </authorList>
    </citation>
    <scope>NUCLEOTIDE SEQUENCE [LARGE SCALE GENOMIC DNA]</scope>
    <source>
        <strain evidence="13 14">DSM 103725</strain>
    </source>
</reference>
<feature type="site" description="Important for serine binding" evidence="9">
    <location>
        <position position="429"/>
    </location>
</feature>
<feature type="binding site" evidence="9">
    <location>
        <position position="427"/>
    </location>
    <ligand>
        <name>L-serine</name>
        <dbReference type="ChEBI" id="CHEBI:33384"/>
    </ligand>
</feature>
<dbReference type="InterPro" id="IPR002317">
    <property type="entry name" value="Ser-tRNA-ligase_type_1"/>
</dbReference>
<keyword evidence="5 10" id="KW-0067">ATP-binding</keyword>
<organism evidence="13 14">
    <name type="scientific">Algisphaera agarilytica</name>
    <dbReference type="NCBI Taxonomy" id="1385975"/>
    <lineage>
        <taxon>Bacteria</taxon>
        <taxon>Pseudomonadati</taxon>
        <taxon>Planctomycetota</taxon>
        <taxon>Phycisphaerae</taxon>
        <taxon>Phycisphaerales</taxon>
        <taxon>Phycisphaeraceae</taxon>
        <taxon>Algisphaera</taxon>
    </lineage>
</organism>
<dbReference type="InterPro" id="IPR006195">
    <property type="entry name" value="aa-tRNA-synth_II"/>
</dbReference>
<keyword evidence="3 13" id="KW-0436">Ligase</keyword>
<evidence type="ECO:0000256" key="4">
    <source>
        <dbReference type="ARBA" id="ARBA00022741"/>
    </source>
</evidence>
<evidence type="ECO:0000256" key="10">
    <source>
        <dbReference type="PIRSR" id="PIRSR001529-2"/>
    </source>
</evidence>
<evidence type="ECO:0000256" key="8">
    <source>
        <dbReference type="NCBIfam" id="TIGR00414"/>
    </source>
</evidence>
<evidence type="ECO:0000256" key="2">
    <source>
        <dbReference type="ARBA" id="ARBA00022490"/>
    </source>
</evidence>
<dbReference type="SUPFAM" id="SSF46589">
    <property type="entry name" value="tRNA-binding arm"/>
    <property type="match status" value="1"/>
</dbReference>
<evidence type="ECO:0000256" key="5">
    <source>
        <dbReference type="ARBA" id="ARBA00022840"/>
    </source>
</evidence>
<keyword evidence="4" id="KW-0547">Nucleotide-binding</keyword>
<evidence type="ECO:0000256" key="11">
    <source>
        <dbReference type="SAM" id="Coils"/>
    </source>
</evidence>
<dbReference type="GO" id="GO:0006434">
    <property type="term" value="P:seryl-tRNA aminoacylation"/>
    <property type="evidence" value="ECO:0007669"/>
    <property type="project" value="UniProtKB-UniRule"/>
</dbReference>
<name>A0A7X0H6H4_9BACT</name>
<proteinExistence type="predicted"/>
<dbReference type="PRINTS" id="PR00981">
    <property type="entry name" value="TRNASYNTHSER"/>
</dbReference>
<dbReference type="GO" id="GO:0005524">
    <property type="term" value="F:ATP binding"/>
    <property type="evidence" value="ECO:0007669"/>
    <property type="project" value="UniProtKB-KW"/>
</dbReference>
<dbReference type="InterPro" id="IPR002314">
    <property type="entry name" value="aa-tRNA-synt_IIb"/>
</dbReference>
<dbReference type="InterPro" id="IPR042103">
    <property type="entry name" value="SerRS_1_N_sf"/>
</dbReference>
<dbReference type="Gene3D" id="1.10.287.40">
    <property type="entry name" value="Serine-tRNA synthetase, tRNA binding domain"/>
    <property type="match status" value="1"/>
</dbReference>
<evidence type="ECO:0000259" key="12">
    <source>
        <dbReference type="PROSITE" id="PS50862"/>
    </source>
</evidence>
<dbReference type="InterPro" id="IPR045864">
    <property type="entry name" value="aa-tRNA-synth_II/BPL/LPL"/>
</dbReference>
<keyword evidence="14" id="KW-1185">Reference proteome</keyword>
<keyword evidence="11" id="KW-0175">Coiled coil</keyword>
<protein>
    <recommendedName>
        <fullName evidence="1 8">Serine--tRNA ligase</fullName>
        <ecNumber evidence="1 8">6.1.1.11</ecNumber>
    </recommendedName>
</protein>
<sequence>MIDLKDLRANPDKYRQGAANKNSHVDIDGLLSLDEEVRALQTQLQQLTAEKNAIGKEIGQIAGRMKKAEGDDKAALQQRMAELQARPNEIKATEAELGEKLTTLEGQREEQWLHIPQPADDDVPVGKSADDNIELRRWNPEGELAFDPAKPFAEQRGFEPKSHIQLIEDLGLVDFERGVKIAGSRSYVLVGDGMRLHQAVLRYAFDLMTQINGFTPLSASCLVRHQTLVGTGFFPHGREQVYDVANPTAEGGLALTGTGEVGLMAYHMDEILTPEDLPKTYTTVSTCFRREAGSAGKDTAGLYRIHQFDKVEQVVICEADEQVSRDWHQKMIGYVEGFLQSLGLPYRLLQCCTGDLGPKNADMIDLECWMPSRADGKTCEDEGGAAGWGETHSASRLYDYQTRRLNLRYRDPADPKGKKTLFCHSLNNTVAASPRILIPILEMYQNADGSVTIPEALRPYMNGQEKIG</sequence>
<dbReference type="InterPro" id="IPR010978">
    <property type="entry name" value="tRNA-bd_arm"/>
</dbReference>
<feature type="binding site" evidence="10">
    <location>
        <begin position="390"/>
        <end position="393"/>
    </location>
    <ligand>
        <name>ATP</name>
        <dbReference type="ChEBI" id="CHEBI:30616"/>
    </ligand>
</feature>
<feature type="domain" description="Aminoacyl-transfer RNA synthetases class-II family profile" evidence="12">
    <location>
        <begin position="162"/>
        <end position="454"/>
    </location>
</feature>
<evidence type="ECO:0000256" key="9">
    <source>
        <dbReference type="PIRSR" id="PIRSR001529-1"/>
    </source>
</evidence>
<dbReference type="EMBL" id="JACHGY010000001">
    <property type="protein sequence ID" value="MBB6428679.1"/>
    <property type="molecule type" value="Genomic_DNA"/>
</dbReference>
<dbReference type="GO" id="GO:0005737">
    <property type="term" value="C:cytoplasm"/>
    <property type="evidence" value="ECO:0007669"/>
    <property type="project" value="UniProtKB-UniRule"/>
</dbReference>
<accession>A0A7X0H6H4</accession>
<evidence type="ECO:0000256" key="7">
    <source>
        <dbReference type="ARBA" id="ARBA00023146"/>
    </source>
</evidence>
<dbReference type="PROSITE" id="PS50862">
    <property type="entry name" value="AA_TRNA_LIGASE_II"/>
    <property type="match status" value="1"/>
</dbReference>
<comment type="caution">
    <text evidence="13">The sequence shown here is derived from an EMBL/GenBank/DDBJ whole genome shotgun (WGS) entry which is preliminary data.</text>
</comment>
<dbReference type="EC" id="6.1.1.11" evidence="1 8"/>
<feature type="binding site" evidence="9">
    <location>
        <position position="312"/>
    </location>
    <ligand>
        <name>L-serine</name>
        <dbReference type="ChEBI" id="CHEBI:33384"/>
    </ligand>
</feature>
<dbReference type="InterPro" id="IPR015866">
    <property type="entry name" value="Ser-tRNA-synth_1_N"/>
</dbReference>
<dbReference type="Gene3D" id="3.30.930.10">
    <property type="entry name" value="Bira Bifunctional Protein, Domain 2"/>
    <property type="match status" value="1"/>
</dbReference>
<dbReference type="NCBIfam" id="TIGR00414">
    <property type="entry name" value="serS"/>
    <property type="match status" value="1"/>
</dbReference>
<feature type="binding site" evidence="9">
    <location>
        <position position="258"/>
    </location>
    <ligand>
        <name>L-serine</name>
        <dbReference type="ChEBI" id="CHEBI:33384"/>
    </ligand>
</feature>
<evidence type="ECO:0000313" key="13">
    <source>
        <dbReference type="EMBL" id="MBB6428679.1"/>
    </source>
</evidence>
<evidence type="ECO:0000256" key="6">
    <source>
        <dbReference type="ARBA" id="ARBA00022917"/>
    </source>
</evidence>
<evidence type="ECO:0000256" key="3">
    <source>
        <dbReference type="ARBA" id="ARBA00022598"/>
    </source>
</evidence>
<feature type="coiled-coil region" evidence="11">
    <location>
        <begin position="30"/>
        <end position="86"/>
    </location>
</feature>
<dbReference type="SUPFAM" id="SSF55681">
    <property type="entry name" value="Class II aaRS and biotin synthetases"/>
    <property type="match status" value="1"/>
</dbReference>
<dbReference type="GO" id="GO:0004828">
    <property type="term" value="F:serine-tRNA ligase activity"/>
    <property type="evidence" value="ECO:0007669"/>
    <property type="project" value="UniProtKB-UniRule"/>
</dbReference>
<dbReference type="PANTHER" id="PTHR11778">
    <property type="entry name" value="SERYL-TRNA SYNTHETASE"/>
    <property type="match status" value="1"/>
</dbReference>
<keyword evidence="6" id="KW-0648">Protein biosynthesis</keyword>
<dbReference type="PIRSF" id="PIRSF001529">
    <property type="entry name" value="Ser-tRNA-synth_IIa"/>
    <property type="match status" value="1"/>
</dbReference>
<evidence type="ECO:0000313" key="14">
    <source>
        <dbReference type="Proteomes" id="UP000541810"/>
    </source>
</evidence>
<dbReference type="AlphaFoldDB" id="A0A7X0H6H4"/>
<dbReference type="Pfam" id="PF02403">
    <property type="entry name" value="Seryl_tRNA_N"/>
    <property type="match status" value="1"/>
</dbReference>
<dbReference type="Proteomes" id="UP000541810">
    <property type="component" value="Unassembled WGS sequence"/>
</dbReference>
<feature type="binding site" evidence="9">
    <location>
        <position position="289"/>
    </location>
    <ligand>
        <name>L-serine</name>
        <dbReference type="ChEBI" id="CHEBI:33384"/>
    </ligand>
</feature>
<dbReference type="RefSeq" id="WP_184676035.1">
    <property type="nucleotide sequence ID" value="NZ_JACHGY010000001.1"/>
</dbReference>
<evidence type="ECO:0000256" key="1">
    <source>
        <dbReference type="ARBA" id="ARBA00012840"/>
    </source>
</evidence>
<keyword evidence="2" id="KW-0963">Cytoplasm</keyword>
<gene>
    <name evidence="13" type="ORF">HNQ40_000485</name>
</gene>
<keyword evidence="7 13" id="KW-0030">Aminoacyl-tRNA synthetase</keyword>